<keyword evidence="3" id="KW-0520">NAD</keyword>
<dbReference type="InParanoid" id="A0A6P4AMI8"/>
<feature type="domain" description="TIR" evidence="5">
    <location>
        <begin position="18"/>
        <end position="186"/>
    </location>
</feature>
<keyword evidence="2" id="KW-0378">Hydrolase</keyword>
<evidence type="ECO:0000256" key="2">
    <source>
        <dbReference type="ARBA" id="ARBA00022801"/>
    </source>
</evidence>
<dbReference type="FunFam" id="3.40.50.10140:FF:000007">
    <property type="entry name" value="Disease resistance protein (TIR-NBS-LRR class)"/>
    <property type="match status" value="2"/>
</dbReference>
<dbReference type="InterPro" id="IPR000157">
    <property type="entry name" value="TIR_dom"/>
</dbReference>
<proteinExistence type="predicted"/>
<dbReference type="AlphaFoldDB" id="A0A6P4AMI8"/>
<protein>
    <recommendedName>
        <fullName evidence="1">ADP-ribosyl cyclase/cyclic ADP-ribose hydrolase</fullName>
        <ecNumber evidence="1">3.2.2.6</ecNumber>
    </recommendedName>
</protein>
<dbReference type="Pfam" id="PF01582">
    <property type="entry name" value="TIR"/>
    <property type="match status" value="2"/>
</dbReference>
<dbReference type="RefSeq" id="XP_015887234.1">
    <property type="nucleotide sequence ID" value="XM_016031748.2"/>
</dbReference>
<feature type="domain" description="TIR" evidence="5">
    <location>
        <begin position="227"/>
        <end position="377"/>
    </location>
</feature>
<dbReference type="SUPFAM" id="SSF52200">
    <property type="entry name" value="Toll/Interleukin receptor TIR domain"/>
    <property type="match status" value="2"/>
</dbReference>
<dbReference type="GeneID" id="107422314"/>
<dbReference type="PROSITE" id="PS50104">
    <property type="entry name" value="TIR"/>
    <property type="match status" value="2"/>
</dbReference>
<comment type="catalytic activity">
    <reaction evidence="4">
        <text>NAD(+) + H2O = ADP-D-ribose + nicotinamide + H(+)</text>
        <dbReference type="Rhea" id="RHEA:16301"/>
        <dbReference type="ChEBI" id="CHEBI:15377"/>
        <dbReference type="ChEBI" id="CHEBI:15378"/>
        <dbReference type="ChEBI" id="CHEBI:17154"/>
        <dbReference type="ChEBI" id="CHEBI:57540"/>
        <dbReference type="ChEBI" id="CHEBI:57967"/>
        <dbReference type="EC" id="3.2.2.6"/>
    </reaction>
    <physiologicalReaction direction="left-to-right" evidence="4">
        <dbReference type="Rhea" id="RHEA:16302"/>
    </physiologicalReaction>
</comment>
<dbReference type="PANTHER" id="PTHR32009">
    <property type="entry name" value="TMV RESISTANCE PROTEIN N-LIKE"/>
    <property type="match status" value="1"/>
</dbReference>
<evidence type="ECO:0000256" key="3">
    <source>
        <dbReference type="ARBA" id="ARBA00023027"/>
    </source>
</evidence>
<accession>A0A6P4AMI8</accession>
<dbReference type="SMART" id="SM00255">
    <property type="entry name" value="TIR"/>
    <property type="match status" value="2"/>
</dbReference>
<keyword evidence="6" id="KW-1185">Reference proteome</keyword>
<organism evidence="6 7">
    <name type="scientific">Ziziphus jujuba</name>
    <name type="common">Chinese jujube</name>
    <name type="synonym">Ziziphus sativa</name>
    <dbReference type="NCBI Taxonomy" id="326968"/>
    <lineage>
        <taxon>Eukaryota</taxon>
        <taxon>Viridiplantae</taxon>
        <taxon>Streptophyta</taxon>
        <taxon>Embryophyta</taxon>
        <taxon>Tracheophyta</taxon>
        <taxon>Spermatophyta</taxon>
        <taxon>Magnoliopsida</taxon>
        <taxon>eudicotyledons</taxon>
        <taxon>Gunneridae</taxon>
        <taxon>Pentapetalae</taxon>
        <taxon>rosids</taxon>
        <taxon>fabids</taxon>
        <taxon>Rosales</taxon>
        <taxon>Rhamnaceae</taxon>
        <taxon>Paliureae</taxon>
        <taxon>Ziziphus</taxon>
    </lineage>
</organism>
<evidence type="ECO:0000256" key="1">
    <source>
        <dbReference type="ARBA" id="ARBA00011982"/>
    </source>
</evidence>
<dbReference type="Proteomes" id="UP001652623">
    <property type="component" value="Chromosome 3"/>
</dbReference>
<dbReference type="FunCoup" id="A0A6P4AMI8">
    <property type="interactions" value="28"/>
</dbReference>
<evidence type="ECO:0000313" key="7">
    <source>
        <dbReference type="RefSeq" id="XP_015887234.1"/>
    </source>
</evidence>
<dbReference type="KEGG" id="zju:107422314"/>
<gene>
    <name evidence="7" type="primary">LOC107422314</name>
</gene>
<name>A0A6P4AMI8_ZIZJJ</name>
<dbReference type="GO" id="GO:0061809">
    <property type="term" value="F:NAD+ nucleosidase activity, cyclic ADP-ribose generating"/>
    <property type="evidence" value="ECO:0007669"/>
    <property type="project" value="UniProtKB-EC"/>
</dbReference>
<dbReference type="PANTHER" id="PTHR32009:SF39">
    <property type="entry name" value="TIR DOMAIN-CONTAINING PROTEIN"/>
    <property type="match status" value="1"/>
</dbReference>
<dbReference type="InterPro" id="IPR035897">
    <property type="entry name" value="Toll_tir_struct_dom_sf"/>
</dbReference>
<sequence length="384" mass="44622">MENSYSSSSSFSSNSIKSTHDVYLSFRGEDTRNGFTSHLYSALIRKGILAFMDVKLQEMVGEDIASTLFKAVEESESYIVVLSENYASSIWCLDELVKIVECTKGWEKIIFPIFYHVDPSDVRKQRGCIEKAFAIYETRFRDDIQKVQRWREALKRLTDRSGWHIDHRSDEAKFIYLITAEIFKRITSLRKTEKATKRSEENVEEINSTSFDSSLCQSSSPSSNSIKPYDVFMSFSGEDTRNGFTSHLYYALSEEGILTYMDDVKQTEKGEGISSTLLEAIEESEYFIVILSENYASSVWCLTELVKIVECKQVSGRKVFPIYYHVEPTHIRKQRGIFEEAFERHEQRFIHDLEKVQSWRYALRRVIDIVGWLINPSRSFSITF</sequence>
<evidence type="ECO:0000259" key="5">
    <source>
        <dbReference type="PROSITE" id="PS50104"/>
    </source>
</evidence>
<dbReference type="EC" id="3.2.2.6" evidence="1"/>
<reference evidence="7" key="1">
    <citation type="submission" date="2025-08" db="UniProtKB">
        <authorList>
            <consortium name="RefSeq"/>
        </authorList>
    </citation>
    <scope>IDENTIFICATION</scope>
    <source>
        <tissue evidence="7">Seedling</tissue>
    </source>
</reference>
<evidence type="ECO:0000313" key="6">
    <source>
        <dbReference type="Proteomes" id="UP001652623"/>
    </source>
</evidence>
<evidence type="ECO:0000256" key="4">
    <source>
        <dbReference type="ARBA" id="ARBA00047304"/>
    </source>
</evidence>
<dbReference type="GO" id="GO:0007165">
    <property type="term" value="P:signal transduction"/>
    <property type="evidence" value="ECO:0007669"/>
    <property type="project" value="InterPro"/>
</dbReference>
<dbReference type="Gene3D" id="3.40.50.10140">
    <property type="entry name" value="Toll/interleukin-1 receptor homology (TIR) domain"/>
    <property type="match status" value="2"/>
</dbReference>